<keyword evidence="1" id="KW-1133">Transmembrane helix</keyword>
<dbReference type="EMBL" id="BPVZ01000108">
    <property type="protein sequence ID" value="GKV34854.1"/>
    <property type="molecule type" value="Genomic_DNA"/>
</dbReference>
<evidence type="ECO:0000256" key="1">
    <source>
        <dbReference type="SAM" id="Phobius"/>
    </source>
</evidence>
<organism evidence="2 3">
    <name type="scientific">Rubroshorea leprosula</name>
    <dbReference type="NCBI Taxonomy" id="152421"/>
    <lineage>
        <taxon>Eukaryota</taxon>
        <taxon>Viridiplantae</taxon>
        <taxon>Streptophyta</taxon>
        <taxon>Embryophyta</taxon>
        <taxon>Tracheophyta</taxon>
        <taxon>Spermatophyta</taxon>
        <taxon>Magnoliopsida</taxon>
        <taxon>eudicotyledons</taxon>
        <taxon>Gunneridae</taxon>
        <taxon>Pentapetalae</taxon>
        <taxon>rosids</taxon>
        <taxon>malvids</taxon>
        <taxon>Malvales</taxon>
        <taxon>Dipterocarpaceae</taxon>
        <taxon>Rubroshorea</taxon>
    </lineage>
</organism>
<name>A0AAV5LD64_9ROSI</name>
<sequence>MGTVIMEMWRMVVSTVSMESVLWSRMTMDTDLVSGGVQVHNSRIWNVNIFFFFNPSFFIPFMVLDCVTPYWS</sequence>
<comment type="caution">
    <text evidence="2">The sequence shown here is derived from an EMBL/GenBank/DDBJ whole genome shotgun (WGS) entry which is preliminary data.</text>
</comment>
<dbReference type="AlphaFoldDB" id="A0AAV5LD64"/>
<reference evidence="2 3" key="1">
    <citation type="journal article" date="2021" name="Commun. Biol.">
        <title>The genome of Shorea leprosula (Dipterocarpaceae) highlights the ecological relevance of drought in aseasonal tropical rainforests.</title>
        <authorList>
            <person name="Ng K.K.S."/>
            <person name="Kobayashi M.J."/>
            <person name="Fawcett J.A."/>
            <person name="Hatakeyama M."/>
            <person name="Paape T."/>
            <person name="Ng C.H."/>
            <person name="Ang C.C."/>
            <person name="Tnah L.H."/>
            <person name="Lee C.T."/>
            <person name="Nishiyama T."/>
            <person name="Sese J."/>
            <person name="O'Brien M.J."/>
            <person name="Copetti D."/>
            <person name="Mohd Noor M.I."/>
            <person name="Ong R.C."/>
            <person name="Putra M."/>
            <person name="Sireger I.Z."/>
            <person name="Indrioko S."/>
            <person name="Kosugi Y."/>
            <person name="Izuno A."/>
            <person name="Isagi Y."/>
            <person name="Lee S.L."/>
            <person name="Shimizu K.K."/>
        </authorList>
    </citation>
    <scope>NUCLEOTIDE SEQUENCE [LARGE SCALE GENOMIC DNA]</scope>
    <source>
        <strain evidence="2">214</strain>
    </source>
</reference>
<evidence type="ECO:0000313" key="3">
    <source>
        <dbReference type="Proteomes" id="UP001054252"/>
    </source>
</evidence>
<keyword evidence="1" id="KW-0472">Membrane</keyword>
<protein>
    <submittedName>
        <fullName evidence="2">Uncharacterized protein</fullName>
    </submittedName>
</protein>
<proteinExistence type="predicted"/>
<gene>
    <name evidence="2" type="ORF">SLEP1_g43195</name>
</gene>
<feature type="transmembrane region" description="Helical" evidence="1">
    <location>
        <begin position="49"/>
        <end position="71"/>
    </location>
</feature>
<evidence type="ECO:0000313" key="2">
    <source>
        <dbReference type="EMBL" id="GKV34854.1"/>
    </source>
</evidence>
<keyword evidence="1" id="KW-0812">Transmembrane</keyword>
<accession>A0AAV5LD64</accession>
<keyword evidence="3" id="KW-1185">Reference proteome</keyword>
<dbReference type="Proteomes" id="UP001054252">
    <property type="component" value="Unassembled WGS sequence"/>
</dbReference>